<reference evidence="3" key="1">
    <citation type="journal article" date="2019" name="Int. J. Syst. Evol. Microbiol.">
        <title>The Global Catalogue of Microorganisms (GCM) 10K type strain sequencing project: providing services to taxonomists for standard genome sequencing and annotation.</title>
        <authorList>
            <consortium name="The Broad Institute Genomics Platform"/>
            <consortium name="The Broad Institute Genome Sequencing Center for Infectious Disease"/>
            <person name="Wu L."/>
            <person name="Ma J."/>
        </authorList>
    </citation>
    <scope>NUCLEOTIDE SEQUENCE [LARGE SCALE GENOMIC DNA]</scope>
    <source>
        <strain evidence="3">JCM 30346</strain>
    </source>
</reference>
<protein>
    <submittedName>
        <fullName evidence="2">Uncharacterized protein</fullName>
    </submittedName>
</protein>
<dbReference type="EMBL" id="JBHSRF010000083">
    <property type="protein sequence ID" value="MFC6086314.1"/>
    <property type="molecule type" value="Genomic_DNA"/>
</dbReference>
<dbReference type="RefSeq" id="WP_380761379.1">
    <property type="nucleotide sequence ID" value="NZ_JBHSRF010000083.1"/>
</dbReference>
<dbReference type="Proteomes" id="UP001596137">
    <property type="component" value="Unassembled WGS sequence"/>
</dbReference>
<name>A0ABW1NSJ1_9ACTN</name>
<evidence type="ECO:0000313" key="3">
    <source>
        <dbReference type="Proteomes" id="UP001596137"/>
    </source>
</evidence>
<evidence type="ECO:0000313" key="2">
    <source>
        <dbReference type="EMBL" id="MFC6086314.1"/>
    </source>
</evidence>
<keyword evidence="3" id="KW-1185">Reference proteome</keyword>
<feature type="region of interest" description="Disordered" evidence="1">
    <location>
        <begin position="51"/>
        <end position="70"/>
    </location>
</feature>
<organism evidence="2 3">
    <name type="scientific">Sphaerisporangium aureirubrum</name>
    <dbReference type="NCBI Taxonomy" id="1544736"/>
    <lineage>
        <taxon>Bacteria</taxon>
        <taxon>Bacillati</taxon>
        <taxon>Actinomycetota</taxon>
        <taxon>Actinomycetes</taxon>
        <taxon>Streptosporangiales</taxon>
        <taxon>Streptosporangiaceae</taxon>
        <taxon>Sphaerisporangium</taxon>
    </lineage>
</organism>
<accession>A0ABW1NSJ1</accession>
<comment type="caution">
    <text evidence="2">The sequence shown here is derived from an EMBL/GenBank/DDBJ whole genome shotgun (WGS) entry which is preliminary data.</text>
</comment>
<evidence type="ECO:0000256" key="1">
    <source>
        <dbReference type="SAM" id="MobiDB-lite"/>
    </source>
</evidence>
<proteinExistence type="predicted"/>
<gene>
    <name evidence="2" type="ORF">ACFP1K_34450</name>
</gene>
<sequence length="70" mass="7649">MDTIRTYFPFYTEDHRYLGHTFCYSRTDHAPRPAYGHADDHGYAYHATTGTLSGAGHAPGVDAGTGKISS</sequence>